<comment type="caution">
    <text evidence="11">The sequence shown here is derived from an EMBL/GenBank/DDBJ whole genome shotgun (WGS) entry which is preliminary data.</text>
</comment>
<name>A0A2H3LA30_9CHLR</name>
<evidence type="ECO:0000256" key="7">
    <source>
        <dbReference type="ARBA" id="ARBA00040894"/>
    </source>
</evidence>
<dbReference type="InterPro" id="IPR029044">
    <property type="entry name" value="Nucleotide-diphossugar_trans"/>
</dbReference>
<dbReference type="AlphaFoldDB" id="A0A2H3LA30"/>
<evidence type="ECO:0000256" key="9">
    <source>
        <dbReference type="ARBA" id="ARBA00048997"/>
    </source>
</evidence>
<proteinExistence type="inferred from homology"/>
<dbReference type="InterPro" id="IPR001173">
    <property type="entry name" value="Glyco_trans_2-like"/>
</dbReference>
<comment type="catalytic activity">
    <reaction evidence="9">
        <text>an NDP-alpha-D-glucose + (2R)-3-phosphoglycerate = (2R)-2-O-(alpha-D-glucopyranosyl)-3-phospho-glycerate + a ribonucleoside 5'-diphosphate + H(+)</text>
        <dbReference type="Rhea" id="RHEA:47244"/>
        <dbReference type="ChEBI" id="CHEBI:15378"/>
        <dbReference type="ChEBI" id="CHEBI:57930"/>
        <dbReference type="ChEBI" id="CHEBI:58272"/>
        <dbReference type="ChEBI" id="CHEBI:62600"/>
        <dbReference type="ChEBI" id="CHEBI:76533"/>
        <dbReference type="EC" id="2.4.1.266"/>
    </reaction>
    <physiologicalReaction direction="left-to-right" evidence="9">
        <dbReference type="Rhea" id="RHEA:47245"/>
    </physiologicalReaction>
</comment>
<gene>
    <name evidence="11" type="ORF">A9Q02_13355</name>
</gene>
<dbReference type="EMBL" id="LYXE01000080">
    <property type="protein sequence ID" value="PDV99204.1"/>
    <property type="molecule type" value="Genomic_DNA"/>
</dbReference>
<keyword evidence="12" id="KW-1185">Reference proteome</keyword>
<keyword evidence="5" id="KW-0460">Magnesium</keyword>
<dbReference type="EC" id="2.4.1.266" evidence="6"/>
<evidence type="ECO:0000256" key="3">
    <source>
        <dbReference type="ARBA" id="ARBA00022676"/>
    </source>
</evidence>
<dbReference type="Proteomes" id="UP000220922">
    <property type="component" value="Unassembled WGS sequence"/>
</dbReference>
<dbReference type="InterPro" id="IPR050256">
    <property type="entry name" value="Glycosyltransferase_2"/>
</dbReference>
<evidence type="ECO:0000313" key="11">
    <source>
        <dbReference type="EMBL" id="PDV99204.1"/>
    </source>
</evidence>
<feature type="domain" description="Glycosyltransferase 2-like" evidence="10">
    <location>
        <begin position="44"/>
        <end position="138"/>
    </location>
</feature>
<evidence type="ECO:0000256" key="2">
    <source>
        <dbReference type="ARBA" id="ARBA00006739"/>
    </source>
</evidence>
<comment type="catalytic activity">
    <reaction evidence="8">
        <text>(2R)-3-phosphoglycerate + UDP-alpha-D-glucose = (2R)-2-O-(alpha-D-glucopyranosyl)-3-phospho-glycerate + UDP + H(+)</text>
        <dbReference type="Rhea" id="RHEA:31319"/>
        <dbReference type="ChEBI" id="CHEBI:15378"/>
        <dbReference type="ChEBI" id="CHEBI:58223"/>
        <dbReference type="ChEBI" id="CHEBI:58272"/>
        <dbReference type="ChEBI" id="CHEBI:58885"/>
        <dbReference type="ChEBI" id="CHEBI:62600"/>
        <dbReference type="EC" id="2.4.1.266"/>
    </reaction>
    <physiologicalReaction direction="left-to-right" evidence="8">
        <dbReference type="Rhea" id="RHEA:31320"/>
    </physiologicalReaction>
</comment>
<comment type="similarity">
    <text evidence="2">Belongs to the glycosyltransferase 2 family.</text>
</comment>
<evidence type="ECO:0000313" key="12">
    <source>
        <dbReference type="Proteomes" id="UP000220922"/>
    </source>
</evidence>
<dbReference type="SUPFAM" id="SSF53448">
    <property type="entry name" value="Nucleotide-diphospho-sugar transferases"/>
    <property type="match status" value="1"/>
</dbReference>
<dbReference type="GO" id="GO:0016757">
    <property type="term" value="F:glycosyltransferase activity"/>
    <property type="evidence" value="ECO:0007669"/>
    <property type="project" value="UniProtKB-KW"/>
</dbReference>
<reference evidence="11 12" key="1">
    <citation type="submission" date="2016-05" db="EMBL/GenBank/DDBJ databases">
        <authorList>
            <person name="Lavstsen T."/>
            <person name="Jespersen J.S."/>
        </authorList>
    </citation>
    <scope>NUCLEOTIDE SEQUENCE [LARGE SCALE GENOMIC DNA]</scope>
    <source>
        <strain evidence="11 12">B7-9</strain>
    </source>
</reference>
<evidence type="ECO:0000256" key="4">
    <source>
        <dbReference type="ARBA" id="ARBA00022679"/>
    </source>
</evidence>
<accession>A0A2H3LA30</accession>
<dbReference type="PANTHER" id="PTHR48090">
    <property type="entry name" value="UNDECAPRENYL-PHOSPHATE 4-DEOXY-4-FORMAMIDO-L-ARABINOSE TRANSFERASE-RELATED"/>
    <property type="match status" value="1"/>
</dbReference>
<evidence type="ECO:0000256" key="5">
    <source>
        <dbReference type="ARBA" id="ARBA00022842"/>
    </source>
</evidence>
<protein>
    <recommendedName>
        <fullName evidence="7">Glucosyl-3-phosphoglycerate synthase</fullName>
        <ecNumber evidence="6">2.4.1.266</ecNumber>
    </recommendedName>
</protein>
<dbReference type="NCBIfam" id="NF010496">
    <property type="entry name" value="PRK13915.1"/>
    <property type="match status" value="1"/>
</dbReference>
<dbReference type="Gene3D" id="3.90.550.10">
    <property type="entry name" value="Spore Coat Polysaccharide Biosynthesis Protein SpsA, Chain A"/>
    <property type="match status" value="1"/>
</dbReference>
<evidence type="ECO:0000256" key="1">
    <source>
        <dbReference type="ARBA" id="ARBA00001946"/>
    </source>
</evidence>
<evidence type="ECO:0000259" key="10">
    <source>
        <dbReference type="Pfam" id="PF00535"/>
    </source>
</evidence>
<keyword evidence="4" id="KW-0808">Transferase</keyword>
<evidence type="ECO:0000256" key="6">
    <source>
        <dbReference type="ARBA" id="ARBA00039022"/>
    </source>
</evidence>
<dbReference type="PANTHER" id="PTHR48090:SF10">
    <property type="entry name" value="GLUCOSYL-3-PHOSPHOGLYCERATE SYNTHASE"/>
    <property type="match status" value="1"/>
</dbReference>
<evidence type="ECO:0000256" key="8">
    <source>
        <dbReference type="ARBA" id="ARBA00048689"/>
    </source>
</evidence>
<dbReference type="Pfam" id="PF00535">
    <property type="entry name" value="Glycos_transf_2"/>
    <property type="match status" value="1"/>
</dbReference>
<sequence>MWQQHRDLSATVDRWFAENTFSSSEFEDLQRLLALKQQQGVTISLALPTLNEEETIGPIIEQLQAQLVTNTPILDELVLIDSGSDDRTREIAASLGVPVYVHQEILPQYGSFVGKGEALWKSLYVLNGDLIAWCDTDIKNFHPRFVFGVLGPLLRDRRLVYSKGFYRRPLQFGDQLTASGGGRVTELTARPLLNLFYPELSGMLQPLSGEYAGRRTALEQIPFFTGYGVETGMLIDLLEQYGLGALAQVDLLERVHRNQTLVSLSKMAFAITQVVIQRMEQRQRVSLLEPVNQTMKLITQRDDGGFHLELREIRDHERPAMVDIPEYRRLRGIESEAEPRQEG</sequence>
<comment type="cofactor">
    <cofactor evidence="1">
        <name>Mg(2+)</name>
        <dbReference type="ChEBI" id="CHEBI:18420"/>
    </cofactor>
</comment>
<keyword evidence="3" id="KW-0328">Glycosyltransferase</keyword>
<organism evidence="11 12">
    <name type="scientific">Candidatus Chloroploca asiatica</name>
    <dbReference type="NCBI Taxonomy" id="1506545"/>
    <lineage>
        <taxon>Bacteria</taxon>
        <taxon>Bacillati</taxon>
        <taxon>Chloroflexota</taxon>
        <taxon>Chloroflexia</taxon>
        <taxon>Chloroflexales</taxon>
        <taxon>Chloroflexineae</taxon>
        <taxon>Oscillochloridaceae</taxon>
        <taxon>Candidatus Chloroploca</taxon>
    </lineage>
</organism>